<accession>A0A1Y1T1Q3</accession>
<comment type="caution">
    <text evidence="2">The sequence shown here is derived from an EMBL/GenBank/DDBJ whole genome shotgun (WGS) entry which is preliminary data.</text>
</comment>
<sequence>MLFKNLLFKFNFKTAGFLFLVLMSSNVFAQNNFLGKPGYMTIPTADWRDGHELGFSYAFIPGEYSDDTFSPGAQEADVDVYSVRVALTSFMEVNFGVFYRSEIADEIGVGDRQLDFRFRLLKESEYLPTIVLGWTPPGSRSPVISHDYLVATKNIKSSIGKFQLSLGYGSPYVLVRGGDDNNFWKSLSFEEKENFGNNHYLTGVYGGVSYEPLSFLGASIEYNTSTINAGVYAKLWDEHIMLQAYTFEGKEIAFNVNLQFSLNFLPRSLRRYEKK</sequence>
<proteinExistence type="predicted"/>
<evidence type="ECO:0000313" key="2">
    <source>
        <dbReference type="EMBL" id="ORL44515.1"/>
    </source>
</evidence>
<dbReference type="STRING" id="1185767.IIF7_14788"/>
<keyword evidence="1" id="KW-0732">Signal</keyword>
<dbReference type="InterPro" id="IPR010344">
    <property type="entry name" value="YbjH"/>
</dbReference>
<organism evidence="2 3">
    <name type="scientific">Zunongwangia atlantica 22II14-10F7</name>
    <dbReference type="NCBI Taxonomy" id="1185767"/>
    <lineage>
        <taxon>Bacteria</taxon>
        <taxon>Pseudomonadati</taxon>
        <taxon>Bacteroidota</taxon>
        <taxon>Flavobacteriia</taxon>
        <taxon>Flavobacteriales</taxon>
        <taxon>Flavobacteriaceae</taxon>
        <taxon>Zunongwangia</taxon>
    </lineage>
</organism>
<name>A0A1Y1T1Q3_9FLAO</name>
<evidence type="ECO:0000313" key="3">
    <source>
        <dbReference type="Proteomes" id="UP000192746"/>
    </source>
</evidence>
<feature type="signal peptide" evidence="1">
    <location>
        <begin position="1"/>
        <end position="29"/>
    </location>
</feature>
<dbReference type="EMBL" id="ARYN01000014">
    <property type="protein sequence ID" value="ORL44515.1"/>
    <property type="molecule type" value="Genomic_DNA"/>
</dbReference>
<keyword evidence="3" id="KW-1185">Reference proteome</keyword>
<protein>
    <recommendedName>
        <fullName evidence="4">Outer membrane protein beta-barrel domain-containing protein</fullName>
    </recommendedName>
</protein>
<evidence type="ECO:0008006" key="4">
    <source>
        <dbReference type="Google" id="ProtNLM"/>
    </source>
</evidence>
<gene>
    <name evidence="2" type="ORF">IIF7_14788</name>
</gene>
<dbReference type="AlphaFoldDB" id="A0A1Y1T1Q3"/>
<reference evidence="2 3" key="1">
    <citation type="submission" date="2013-04" db="EMBL/GenBank/DDBJ databases">
        <title>Zunongwangia sp. 22II14-10F7 Genome Sequencing.</title>
        <authorList>
            <person name="Lai Q."/>
            <person name="Shao Z."/>
        </authorList>
    </citation>
    <scope>NUCLEOTIDE SEQUENCE [LARGE SCALE GENOMIC DNA]</scope>
    <source>
        <strain evidence="2 3">22II14-10F7</strain>
    </source>
</reference>
<dbReference type="Pfam" id="PF06082">
    <property type="entry name" value="YjbH"/>
    <property type="match status" value="1"/>
</dbReference>
<feature type="chain" id="PRO_5012485820" description="Outer membrane protein beta-barrel domain-containing protein" evidence="1">
    <location>
        <begin position="30"/>
        <end position="275"/>
    </location>
</feature>
<dbReference type="OrthoDB" id="947745at2"/>
<evidence type="ECO:0000256" key="1">
    <source>
        <dbReference type="SAM" id="SignalP"/>
    </source>
</evidence>
<dbReference type="Proteomes" id="UP000192746">
    <property type="component" value="Unassembled WGS sequence"/>
</dbReference>